<accession>A0A543G892</accession>
<organism evidence="1 2">
    <name type="scientific">Flavobacterium branchiophilum</name>
    <dbReference type="NCBI Taxonomy" id="55197"/>
    <lineage>
        <taxon>Bacteria</taxon>
        <taxon>Pseudomonadati</taxon>
        <taxon>Bacteroidota</taxon>
        <taxon>Flavobacteriia</taxon>
        <taxon>Flavobacteriales</taxon>
        <taxon>Flavobacteriaceae</taxon>
        <taxon>Flavobacterium</taxon>
    </lineage>
</organism>
<gene>
    <name evidence="1" type="ORF">BC670_3220</name>
</gene>
<evidence type="ECO:0000313" key="1">
    <source>
        <dbReference type="EMBL" id="TQM42184.1"/>
    </source>
</evidence>
<evidence type="ECO:0000313" key="2">
    <source>
        <dbReference type="Proteomes" id="UP000320773"/>
    </source>
</evidence>
<dbReference type="Proteomes" id="UP000320773">
    <property type="component" value="Unassembled WGS sequence"/>
</dbReference>
<dbReference type="RefSeq" id="WP_133063081.1">
    <property type="nucleotide sequence ID" value="NZ_VFPJ01000001.1"/>
</dbReference>
<proteinExistence type="predicted"/>
<reference evidence="1 2" key="1">
    <citation type="submission" date="2019-06" db="EMBL/GenBank/DDBJ databases">
        <title>Genomic Encyclopedia of Archaeal and Bacterial Type Strains, Phase II (KMG-II): from individual species to whole genera.</title>
        <authorList>
            <person name="Goeker M."/>
        </authorList>
    </citation>
    <scope>NUCLEOTIDE SEQUENCE [LARGE SCALE GENOMIC DNA]</scope>
    <source>
        <strain evidence="1 2">DSM 24789</strain>
    </source>
</reference>
<name>A0A543G892_9FLAO</name>
<sequence>MEELNIRLYEPSDFQKWNDFVADATESSFLFDRNYMEYHKNRFTDYSLIIYTNKAWVAILPAFSLDNNLYSHFGLTYGGFVFSKTFPTVEKEKILQKVLSFLREAHFKHLYIKPIVQIYKKKIDFGMEYLLVKNQGVLYRKEMNLAIDFANWHGSKSKWKHYKKAVQNGLILKKETTFDGFWNQVLIPKLADKYQTKPVHSIEEISYLHNKFPDKILQYNVYLQNELLAGITLFDFGFVVKSQYGATTSKGMKYRALDFAFIALIDMFQHQKKYFDMGTVNENEGKSYNIGLIQQKEELGCSVYLQEYYKINIS</sequence>
<dbReference type="Gene3D" id="3.40.630.30">
    <property type="match status" value="1"/>
</dbReference>
<evidence type="ECO:0008006" key="3">
    <source>
        <dbReference type="Google" id="ProtNLM"/>
    </source>
</evidence>
<dbReference type="EMBL" id="VFPJ01000001">
    <property type="protein sequence ID" value="TQM42184.1"/>
    <property type="molecule type" value="Genomic_DNA"/>
</dbReference>
<protein>
    <recommendedName>
        <fullName evidence="3">FemAB family protein</fullName>
    </recommendedName>
</protein>
<dbReference type="SUPFAM" id="SSF55729">
    <property type="entry name" value="Acyl-CoA N-acyltransferases (Nat)"/>
    <property type="match status" value="1"/>
</dbReference>
<dbReference type="AlphaFoldDB" id="A0A543G892"/>
<comment type="caution">
    <text evidence="1">The sequence shown here is derived from an EMBL/GenBank/DDBJ whole genome shotgun (WGS) entry which is preliminary data.</text>
</comment>
<dbReference type="InterPro" id="IPR016181">
    <property type="entry name" value="Acyl_CoA_acyltransferase"/>
</dbReference>